<evidence type="ECO:0000313" key="3">
    <source>
        <dbReference type="Proteomes" id="UP000070226"/>
    </source>
</evidence>
<comment type="caution">
    <text evidence="2">The sequence shown here is derived from an EMBL/GenBank/DDBJ whole genome shotgun (WGS) entry which is preliminary data.</text>
</comment>
<dbReference type="RefSeq" id="WP_060807766.1">
    <property type="nucleotide sequence ID" value="NZ_CALLHQ010000005.1"/>
</dbReference>
<proteinExistence type="predicted"/>
<dbReference type="PANTHER" id="PTHR37300:SF1">
    <property type="entry name" value="UPF0291 PROTEIN YNZC"/>
    <property type="match status" value="1"/>
</dbReference>
<protein>
    <recommendedName>
        <fullName evidence="4">DUF896 domain-containing protein</fullName>
    </recommendedName>
</protein>
<reference evidence="2 3" key="1">
    <citation type="submission" date="2016-01" db="EMBL/GenBank/DDBJ databases">
        <authorList>
            <person name="Oliw E.H."/>
        </authorList>
    </citation>
    <scope>NUCLEOTIDE SEQUENCE [LARGE SCALE GENOMIC DNA]</scope>
    <source>
        <strain evidence="2 3">CMW7756B</strain>
    </source>
</reference>
<dbReference type="PANTHER" id="PTHR37300">
    <property type="entry name" value="UPF0291 PROTEIN CBO2609/CLC_2481"/>
    <property type="match status" value="1"/>
</dbReference>
<dbReference type="InterPro" id="IPR009242">
    <property type="entry name" value="DUF896"/>
</dbReference>
<dbReference type="Proteomes" id="UP000070226">
    <property type="component" value="Unassembled WGS sequence"/>
</dbReference>
<dbReference type="Gene3D" id="1.10.287.540">
    <property type="entry name" value="Helix hairpin bin"/>
    <property type="match status" value="1"/>
</dbReference>
<name>A0A133S345_9FIRM</name>
<organism evidence="2">
    <name type="scientific">Veillonella atypica</name>
    <dbReference type="NCBI Taxonomy" id="39777"/>
    <lineage>
        <taxon>Bacteria</taxon>
        <taxon>Bacillati</taxon>
        <taxon>Bacillota</taxon>
        <taxon>Negativicutes</taxon>
        <taxon>Veillonellales</taxon>
        <taxon>Veillonellaceae</taxon>
        <taxon>Veillonella</taxon>
    </lineage>
</organism>
<evidence type="ECO:0000313" key="2">
    <source>
        <dbReference type="EMBL" id="KXA62870.1"/>
    </source>
</evidence>
<dbReference type="STRING" id="39777.B7L28_05450"/>
<sequence>MTNINDTLKRINELAAKKKSGQELTPEELAEKKELYNIYLGFIKGQITDTLDRVEFVDPKTGERTAPKKALENLALKADEEIKERKDIH</sequence>
<dbReference type="Pfam" id="PF05979">
    <property type="entry name" value="DUF896"/>
    <property type="match status" value="1"/>
</dbReference>
<keyword evidence="1" id="KW-0963">Cytoplasm</keyword>
<dbReference type="PATRIC" id="fig|39777.7.peg.1399"/>
<dbReference type="AlphaFoldDB" id="A0A133S345"/>
<accession>A0A133S345</accession>
<gene>
    <name evidence="2" type="ORF">HMPREF3233_01433</name>
</gene>
<evidence type="ECO:0008006" key="4">
    <source>
        <dbReference type="Google" id="ProtNLM"/>
    </source>
</evidence>
<dbReference type="SUPFAM" id="SSF158221">
    <property type="entry name" value="YnzC-like"/>
    <property type="match status" value="1"/>
</dbReference>
<evidence type="ECO:0000256" key="1">
    <source>
        <dbReference type="ARBA" id="ARBA00022490"/>
    </source>
</evidence>
<dbReference type="EMBL" id="LRQT01000079">
    <property type="protein sequence ID" value="KXA62870.1"/>
    <property type="molecule type" value="Genomic_DNA"/>
</dbReference>